<evidence type="ECO:0000313" key="2">
    <source>
        <dbReference type="EMBL" id="KAL0347879.1"/>
    </source>
</evidence>
<gene>
    <name evidence="2" type="ORF">Scaly_1803900</name>
</gene>
<name>A0AAW2NWC8_9LAMI</name>
<keyword evidence="1" id="KW-1133">Transmembrane helix</keyword>
<dbReference type="AlphaFoldDB" id="A0AAW2NWC8"/>
<keyword evidence="1" id="KW-0812">Transmembrane</keyword>
<keyword evidence="1" id="KW-0472">Membrane</keyword>
<accession>A0AAW2NWC8</accession>
<evidence type="ECO:0000256" key="1">
    <source>
        <dbReference type="SAM" id="Phobius"/>
    </source>
</evidence>
<protein>
    <submittedName>
        <fullName evidence="2">Uncharacterized protein</fullName>
    </submittedName>
</protein>
<dbReference type="EMBL" id="JACGWM010000010">
    <property type="protein sequence ID" value="KAL0347879.1"/>
    <property type="molecule type" value="Genomic_DNA"/>
</dbReference>
<feature type="transmembrane region" description="Helical" evidence="1">
    <location>
        <begin position="97"/>
        <end position="119"/>
    </location>
</feature>
<proteinExistence type="predicted"/>
<feature type="transmembrane region" description="Helical" evidence="1">
    <location>
        <begin position="12"/>
        <end position="33"/>
    </location>
</feature>
<feature type="transmembrane region" description="Helical" evidence="1">
    <location>
        <begin position="39"/>
        <end position="60"/>
    </location>
</feature>
<reference evidence="2" key="2">
    <citation type="journal article" date="2024" name="Plant">
        <title>Genomic evolution and insights into agronomic trait innovations of Sesamum species.</title>
        <authorList>
            <person name="Miao H."/>
            <person name="Wang L."/>
            <person name="Qu L."/>
            <person name="Liu H."/>
            <person name="Sun Y."/>
            <person name="Le M."/>
            <person name="Wang Q."/>
            <person name="Wei S."/>
            <person name="Zheng Y."/>
            <person name="Lin W."/>
            <person name="Duan Y."/>
            <person name="Cao H."/>
            <person name="Xiong S."/>
            <person name="Wang X."/>
            <person name="Wei L."/>
            <person name="Li C."/>
            <person name="Ma Q."/>
            <person name="Ju M."/>
            <person name="Zhao R."/>
            <person name="Li G."/>
            <person name="Mu C."/>
            <person name="Tian Q."/>
            <person name="Mei H."/>
            <person name="Zhang T."/>
            <person name="Gao T."/>
            <person name="Zhang H."/>
        </authorList>
    </citation>
    <scope>NUCLEOTIDE SEQUENCE</scope>
    <source>
        <strain evidence="2">KEN8</strain>
    </source>
</reference>
<reference evidence="2" key="1">
    <citation type="submission" date="2020-06" db="EMBL/GenBank/DDBJ databases">
        <authorList>
            <person name="Li T."/>
            <person name="Hu X."/>
            <person name="Zhang T."/>
            <person name="Song X."/>
            <person name="Zhang H."/>
            <person name="Dai N."/>
            <person name="Sheng W."/>
            <person name="Hou X."/>
            <person name="Wei L."/>
        </authorList>
    </citation>
    <scope>NUCLEOTIDE SEQUENCE</scope>
    <source>
        <strain evidence="2">KEN8</strain>
        <tissue evidence="2">Leaf</tissue>
    </source>
</reference>
<organism evidence="2">
    <name type="scientific">Sesamum calycinum</name>
    <dbReference type="NCBI Taxonomy" id="2727403"/>
    <lineage>
        <taxon>Eukaryota</taxon>
        <taxon>Viridiplantae</taxon>
        <taxon>Streptophyta</taxon>
        <taxon>Embryophyta</taxon>
        <taxon>Tracheophyta</taxon>
        <taxon>Spermatophyta</taxon>
        <taxon>Magnoliopsida</taxon>
        <taxon>eudicotyledons</taxon>
        <taxon>Gunneridae</taxon>
        <taxon>Pentapetalae</taxon>
        <taxon>asterids</taxon>
        <taxon>lamiids</taxon>
        <taxon>Lamiales</taxon>
        <taxon>Pedaliaceae</taxon>
        <taxon>Sesamum</taxon>
    </lineage>
</organism>
<sequence>MAWNVFKFCTALRGLGSIMILLVLAVVGVSYYAVVITNYGPGLAAGGLDSLLAVAVLILFHFLFYTFLETSLVGLSLLPDFIAFFSDGEISGTPGTLATSFLAFVLNLAFSLSVLGFLIMHISLVAANTTTIEVFGTDKTYWFIPAYSEEDLRRMPALHGLQYPSKPDLDAQEF</sequence>
<comment type="caution">
    <text evidence="2">The sequence shown here is derived from an EMBL/GenBank/DDBJ whole genome shotgun (WGS) entry which is preliminary data.</text>
</comment>